<keyword evidence="2" id="KW-1185">Reference proteome</keyword>
<accession>A0A195ESC9</accession>
<dbReference type="Gene3D" id="1.10.10.10">
    <property type="entry name" value="Winged helix-like DNA-binding domain superfamily/Winged helix DNA-binding domain"/>
    <property type="match status" value="1"/>
</dbReference>
<proteinExistence type="predicted"/>
<evidence type="ECO:0000313" key="1">
    <source>
        <dbReference type="EMBL" id="KYN31155.1"/>
    </source>
</evidence>
<evidence type="ECO:0000313" key="2">
    <source>
        <dbReference type="Proteomes" id="UP000078541"/>
    </source>
</evidence>
<dbReference type="STRING" id="34720.A0A195ESC9"/>
<sequence>MFRSKKFEDAKLQALLDKNSTQTLEKLAEALNVDKLTISDDQHFVETQNCIGSSISALAAAIFILLDVPEEDINYFCDVGQLLMDVYHQQSLTRKAFITPLMNKAIKPTLEAAKADQEKACTNIKAPEKTTNSRKPLRTWKRKIPTSQISTDGLSKIPTGSVEKDDLFQTLESRSDTLIGEVQQ</sequence>
<gene>
    <name evidence="1" type="ORF">ALC56_14542</name>
</gene>
<protein>
    <submittedName>
        <fullName evidence="1">Uncharacterized protein</fullName>
    </submittedName>
</protein>
<name>A0A195ESC9_9HYME</name>
<organism evidence="1 2">
    <name type="scientific">Trachymyrmex septentrionalis</name>
    <dbReference type="NCBI Taxonomy" id="34720"/>
    <lineage>
        <taxon>Eukaryota</taxon>
        <taxon>Metazoa</taxon>
        <taxon>Ecdysozoa</taxon>
        <taxon>Arthropoda</taxon>
        <taxon>Hexapoda</taxon>
        <taxon>Insecta</taxon>
        <taxon>Pterygota</taxon>
        <taxon>Neoptera</taxon>
        <taxon>Endopterygota</taxon>
        <taxon>Hymenoptera</taxon>
        <taxon>Apocrita</taxon>
        <taxon>Aculeata</taxon>
        <taxon>Formicoidea</taxon>
        <taxon>Formicidae</taxon>
        <taxon>Myrmicinae</taxon>
        <taxon>Trachymyrmex</taxon>
    </lineage>
</organism>
<dbReference type="AlphaFoldDB" id="A0A195ESC9"/>
<dbReference type="EMBL" id="KQ981989">
    <property type="protein sequence ID" value="KYN31155.1"/>
    <property type="molecule type" value="Genomic_DNA"/>
</dbReference>
<dbReference type="Proteomes" id="UP000078541">
    <property type="component" value="Unassembled WGS sequence"/>
</dbReference>
<reference evidence="1 2" key="1">
    <citation type="submission" date="2016-03" db="EMBL/GenBank/DDBJ databases">
        <title>Trachymyrmex septentrionalis WGS genome.</title>
        <authorList>
            <person name="Nygaard S."/>
            <person name="Hu H."/>
            <person name="Boomsma J."/>
            <person name="Zhang G."/>
        </authorList>
    </citation>
    <scope>NUCLEOTIDE SEQUENCE [LARGE SCALE GENOMIC DNA]</scope>
    <source>
        <strain evidence="1">Tsep2-gDNA-1</strain>
        <tissue evidence="1">Whole body</tissue>
    </source>
</reference>
<dbReference type="InterPro" id="IPR036388">
    <property type="entry name" value="WH-like_DNA-bd_sf"/>
</dbReference>